<reference evidence="2" key="1">
    <citation type="submission" date="2012-04" db="EMBL/GenBank/DDBJ databases">
        <authorList>
            <person name="Borisov I.G."/>
            <person name="Ivanikova N.V."/>
            <person name="Pinevich A.V."/>
        </authorList>
    </citation>
    <scope>NUCLEOTIDE SEQUENCE [LARGE SCALE GENOMIC DNA]</scope>
    <source>
        <strain evidence="2">CALU 1027</strain>
    </source>
</reference>
<evidence type="ECO:0000313" key="3">
    <source>
        <dbReference type="Proteomes" id="UP000034681"/>
    </source>
</evidence>
<proteinExistence type="predicted"/>
<keyword evidence="1" id="KW-1133">Transmembrane helix</keyword>
<organism evidence="2 3">
    <name type="scientific">Prochlorothrix hollandica PCC 9006 = CALU 1027</name>
    <dbReference type="NCBI Taxonomy" id="317619"/>
    <lineage>
        <taxon>Bacteria</taxon>
        <taxon>Bacillati</taxon>
        <taxon>Cyanobacteriota</taxon>
        <taxon>Cyanophyceae</taxon>
        <taxon>Prochlorotrichales</taxon>
        <taxon>Prochlorotrichaceae</taxon>
        <taxon>Prochlorothrix</taxon>
    </lineage>
</organism>
<feature type="transmembrane region" description="Helical" evidence="1">
    <location>
        <begin position="48"/>
        <end position="69"/>
    </location>
</feature>
<sequence length="107" mass="12229">MNIIFLISALLKGSYSLFVATVNYKNLLDKTVKLSDASNEKLSALIKYRATLLAIEIFGTCVMLIFLTLGAQSMRYMIFGFAFWFATGAIEDFTEILTCHWEQKRRQ</sequence>
<name>A0A0M2PU86_PROHO</name>
<evidence type="ECO:0000256" key="1">
    <source>
        <dbReference type="SAM" id="Phobius"/>
    </source>
</evidence>
<dbReference type="EMBL" id="AJTX02000010">
    <property type="protein sequence ID" value="KKI98218.1"/>
    <property type="molecule type" value="Genomic_DNA"/>
</dbReference>
<dbReference type="RefSeq" id="WP_016925403.1">
    <property type="nucleotide sequence ID" value="NZ_KB235939.1"/>
</dbReference>
<dbReference type="OrthoDB" id="9842069at2"/>
<gene>
    <name evidence="2" type="ORF">PROH_21345</name>
</gene>
<comment type="caution">
    <text evidence="2">The sequence shown here is derived from an EMBL/GenBank/DDBJ whole genome shotgun (WGS) entry which is preliminary data.</text>
</comment>
<keyword evidence="3" id="KW-1185">Reference proteome</keyword>
<dbReference type="Proteomes" id="UP000034681">
    <property type="component" value="Unassembled WGS sequence"/>
</dbReference>
<evidence type="ECO:0000313" key="2">
    <source>
        <dbReference type="EMBL" id="KKI98218.1"/>
    </source>
</evidence>
<keyword evidence="1" id="KW-0472">Membrane</keyword>
<dbReference type="AlphaFoldDB" id="A0A0M2PU86"/>
<protein>
    <submittedName>
        <fullName evidence="2">Uncharacterized protein</fullName>
    </submittedName>
</protein>
<accession>A0A0M2PU86</accession>
<keyword evidence="1" id="KW-0812">Transmembrane</keyword>